<dbReference type="CDD" id="cd18186">
    <property type="entry name" value="BTB_POZ_ZBTB_KLHL-like"/>
    <property type="match status" value="1"/>
</dbReference>
<dbReference type="GeneID" id="91097960"/>
<sequence>MTKHPKDQIVINDLNKDFQSADSDLIIRSSDDIIFKIHRFYLQAMSEVFRERLSTAVKPSEEIHLEDSEIEGSVTIAHFLNLCCGKPLTAPKNNDCKPYQLLIRCLRKYDCPGALTHLEGLSYKWFHENLFCPANLFAMGHSLNSVNLATCGLSQQASWRWAERSSDKTDEQKARSRDRTAQCNNVVGASTIDPSGLSRKQFKDIPDDYKFALLRATSDTLIKTEPGKSDWKKISEDFQKIMLMKDD</sequence>
<accession>A0AAX4K651</accession>
<evidence type="ECO:0000259" key="1">
    <source>
        <dbReference type="PROSITE" id="PS50097"/>
    </source>
</evidence>
<dbReference type="PROSITE" id="PS50097">
    <property type="entry name" value="BTB"/>
    <property type="match status" value="1"/>
</dbReference>
<dbReference type="InterPro" id="IPR000210">
    <property type="entry name" value="BTB/POZ_dom"/>
</dbReference>
<dbReference type="Proteomes" id="UP001355207">
    <property type="component" value="Chromosome 10"/>
</dbReference>
<reference evidence="2 3" key="1">
    <citation type="submission" date="2024-01" db="EMBL/GenBank/DDBJ databases">
        <title>Comparative genomics of Cryptococcus and Kwoniella reveals pathogenesis evolution and contrasting modes of karyotype evolution via chromosome fusion or intercentromeric recombination.</title>
        <authorList>
            <person name="Coelho M.A."/>
            <person name="David-Palma M."/>
            <person name="Shea T."/>
            <person name="Bowers K."/>
            <person name="McGinley-Smith S."/>
            <person name="Mohammad A.W."/>
            <person name="Gnirke A."/>
            <person name="Yurkov A.M."/>
            <person name="Nowrousian M."/>
            <person name="Sun S."/>
            <person name="Cuomo C.A."/>
            <person name="Heitman J."/>
        </authorList>
    </citation>
    <scope>NUCLEOTIDE SEQUENCE [LARGE SCALE GENOMIC DNA]</scope>
    <source>
        <strain evidence="2 3">CBS 6074</strain>
    </source>
</reference>
<dbReference type="AlphaFoldDB" id="A0AAX4K651"/>
<feature type="domain" description="BTB" evidence="1">
    <location>
        <begin position="23"/>
        <end position="80"/>
    </location>
</feature>
<dbReference type="SUPFAM" id="SSF54695">
    <property type="entry name" value="POZ domain"/>
    <property type="match status" value="1"/>
</dbReference>
<proteinExistence type="predicted"/>
<name>A0AAX4K651_9TREE</name>
<organism evidence="2 3">
    <name type="scientific">Kwoniella dendrophila CBS 6074</name>
    <dbReference type="NCBI Taxonomy" id="1295534"/>
    <lineage>
        <taxon>Eukaryota</taxon>
        <taxon>Fungi</taxon>
        <taxon>Dikarya</taxon>
        <taxon>Basidiomycota</taxon>
        <taxon>Agaricomycotina</taxon>
        <taxon>Tremellomycetes</taxon>
        <taxon>Tremellales</taxon>
        <taxon>Cryptococcaceae</taxon>
        <taxon>Kwoniella</taxon>
    </lineage>
</organism>
<dbReference type="InterPro" id="IPR011333">
    <property type="entry name" value="SKP1/BTB/POZ_sf"/>
</dbReference>
<dbReference type="Pfam" id="PF00651">
    <property type="entry name" value="BTB"/>
    <property type="match status" value="1"/>
</dbReference>
<dbReference type="RefSeq" id="XP_066079099.1">
    <property type="nucleotide sequence ID" value="XM_066223002.1"/>
</dbReference>
<evidence type="ECO:0000313" key="2">
    <source>
        <dbReference type="EMBL" id="WWC92337.1"/>
    </source>
</evidence>
<keyword evidence="3" id="KW-1185">Reference proteome</keyword>
<dbReference type="EMBL" id="CP144107">
    <property type="protein sequence ID" value="WWC92337.1"/>
    <property type="molecule type" value="Genomic_DNA"/>
</dbReference>
<protein>
    <recommendedName>
        <fullName evidence="1">BTB domain-containing protein</fullName>
    </recommendedName>
</protein>
<dbReference type="Gene3D" id="3.30.710.10">
    <property type="entry name" value="Potassium Channel Kv1.1, Chain A"/>
    <property type="match status" value="1"/>
</dbReference>
<gene>
    <name evidence="2" type="ORF">L201_007291</name>
</gene>
<evidence type="ECO:0000313" key="3">
    <source>
        <dbReference type="Proteomes" id="UP001355207"/>
    </source>
</evidence>